<dbReference type="RefSeq" id="WP_128777499.1">
    <property type="nucleotide sequence ID" value="NZ_RYFI01000009.1"/>
</dbReference>
<organism evidence="2 3">
    <name type="scientific">Hansschlegelia zhihuaiae</name>
    <dbReference type="NCBI Taxonomy" id="405005"/>
    <lineage>
        <taxon>Bacteria</taxon>
        <taxon>Pseudomonadati</taxon>
        <taxon>Pseudomonadota</taxon>
        <taxon>Alphaproteobacteria</taxon>
        <taxon>Hyphomicrobiales</taxon>
        <taxon>Methylopilaceae</taxon>
        <taxon>Hansschlegelia</taxon>
    </lineage>
</organism>
<feature type="transmembrane region" description="Helical" evidence="1">
    <location>
        <begin position="52"/>
        <end position="69"/>
    </location>
</feature>
<dbReference type="Proteomes" id="UP000289708">
    <property type="component" value="Unassembled WGS sequence"/>
</dbReference>
<feature type="transmembrane region" description="Helical" evidence="1">
    <location>
        <begin position="144"/>
        <end position="166"/>
    </location>
</feature>
<name>A0A4Q0MJZ2_9HYPH</name>
<keyword evidence="1" id="KW-1133">Transmembrane helix</keyword>
<keyword evidence="3" id="KW-1185">Reference proteome</keyword>
<feature type="transmembrane region" description="Helical" evidence="1">
    <location>
        <begin position="12"/>
        <end position="40"/>
    </location>
</feature>
<keyword evidence="1" id="KW-0812">Transmembrane</keyword>
<gene>
    <name evidence="2" type="ORF">EK403_10785</name>
</gene>
<dbReference type="EMBL" id="RYFI01000009">
    <property type="protein sequence ID" value="RXF73306.1"/>
    <property type="molecule type" value="Genomic_DNA"/>
</dbReference>
<reference evidence="2 3" key="1">
    <citation type="submission" date="2018-12" db="EMBL/GenBank/DDBJ databases">
        <title>bacterium Hansschlegelia zhihuaiae S113.</title>
        <authorList>
            <person name="He J."/>
        </authorList>
    </citation>
    <scope>NUCLEOTIDE SEQUENCE [LARGE SCALE GENOMIC DNA]</scope>
    <source>
        <strain evidence="2 3">S 113</strain>
    </source>
</reference>
<dbReference type="AlphaFoldDB" id="A0A4Q0MJZ2"/>
<keyword evidence="1" id="KW-0472">Membrane</keyword>
<comment type="caution">
    <text evidence="2">The sequence shown here is derived from an EMBL/GenBank/DDBJ whole genome shotgun (WGS) entry which is preliminary data.</text>
</comment>
<sequence>MPDVEKRDRTLIILGYSDVIFLFFYYLIIIIIGSGISILFITRTHTPDSLEFNALIAAFSMASAGAAVFNTRRLYRACINESFSFKTRSEMRLLDEDSLRRIGSIAFFIFRPAFGAAFSLVIYAMWRLSIAASVSQEITPASGFLYITLALGFLSGFLAGRVLTILEGQGLDQLRNVVSGDGRK</sequence>
<evidence type="ECO:0000313" key="2">
    <source>
        <dbReference type="EMBL" id="RXF73306.1"/>
    </source>
</evidence>
<evidence type="ECO:0000313" key="3">
    <source>
        <dbReference type="Proteomes" id="UP000289708"/>
    </source>
</evidence>
<protein>
    <submittedName>
        <fullName evidence="2">Uncharacterized protein</fullName>
    </submittedName>
</protein>
<proteinExistence type="predicted"/>
<feature type="transmembrane region" description="Helical" evidence="1">
    <location>
        <begin position="102"/>
        <end position="124"/>
    </location>
</feature>
<accession>A0A4Q0MJZ2</accession>
<evidence type="ECO:0000256" key="1">
    <source>
        <dbReference type="SAM" id="Phobius"/>
    </source>
</evidence>